<dbReference type="PROSITE" id="PS50956">
    <property type="entry name" value="HTH_ASNC_2"/>
    <property type="match status" value="1"/>
</dbReference>
<gene>
    <name evidence="5" type="ORF">V474_24625</name>
</gene>
<dbReference type="PANTHER" id="PTHR30154">
    <property type="entry name" value="LEUCINE-RESPONSIVE REGULATORY PROTEIN"/>
    <property type="match status" value="1"/>
</dbReference>
<dbReference type="RefSeq" id="WP_236711322.1">
    <property type="nucleotide sequence ID" value="NZ_KQ130456.1"/>
</dbReference>
<name>A0A0J7XL61_9SPHN</name>
<dbReference type="InterPro" id="IPR000485">
    <property type="entry name" value="AsnC-type_HTH_dom"/>
</dbReference>
<dbReference type="GO" id="GO:0043200">
    <property type="term" value="P:response to amino acid"/>
    <property type="evidence" value="ECO:0007669"/>
    <property type="project" value="TreeGrafter"/>
</dbReference>
<dbReference type="InterPro" id="IPR019887">
    <property type="entry name" value="Tscrpt_reg_AsnC/Lrp_C"/>
</dbReference>
<dbReference type="InterPro" id="IPR036390">
    <property type="entry name" value="WH_DNA-bd_sf"/>
</dbReference>
<reference evidence="5 6" key="1">
    <citation type="journal article" date="2015" name="G3 (Bethesda)">
        <title>Insights into Ongoing Evolution of the Hexachlorocyclohexane Catabolic Pathway from Comparative Genomics of Ten Sphingomonadaceae Strains.</title>
        <authorList>
            <person name="Pearce S.L."/>
            <person name="Oakeshott J.G."/>
            <person name="Pandey G."/>
        </authorList>
    </citation>
    <scope>NUCLEOTIDE SEQUENCE [LARGE SCALE GENOMIC DNA]</scope>
    <source>
        <strain evidence="5 6">LL02</strain>
    </source>
</reference>
<dbReference type="InterPro" id="IPR036388">
    <property type="entry name" value="WH-like_DNA-bd_sf"/>
</dbReference>
<organism evidence="5 6">
    <name type="scientific">Novosphingobium barchaimii LL02</name>
    <dbReference type="NCBI Taxonomy" id="1114963"/>
    <lineage>
        <taxon>Bacteria</taxon>
        <taxon>Pseudomonadati</taxon>
        <taxon>Pseudomonadota</taxon>
        <taxon>Alphaproteobacteria</taxon>
        <taxon>Sphingomonadales</taxon>
        <taxon>Sphingomonadaceae</taxon>
        <taxon>Novosphingobium</taxon>
    </lineage>
</organism>
<dbReference type="EMBL" id="JACU01000008">
    <property type="protein sequence ID" value="KMS52731.1"/>
    <property type="molecule type" value="Genomic_DNA"/>
</dbReference>
<keyword evidence="3" id="KW-0804">Transcription</keyword>
<dbReference type="Pfam" id="PF01037">
    <property type="entry name" value="AsnC_trans_reg"/>
    <property type="match status" value="1"/>
</dbReference>
<dbReference type="Proteomes" id="UP000052268">
    <property type="component" value="Unassembled WGS sequence"/>
</dbReference>
<feature type="domain" description="HTH asnC-type" evidence="4">
    <location>
        <begin position="17"/>
        <end position="78"/>
    </location>
</feature>
<dbReference type="PATRIC" id="fig|1114963.3.peg.3779"/>
<dbReference type="PANTHER" id="PTHR30154:SF34">
    <property type="entry name" value="TRANSCRIPTIONAL REGULATOR AZLB"/>
    <property type="match status" value="1"/>
</dbReference>
<accession>A0A0J7XL61</accession>
<dbReference type="Gene3D" id="1.10.10.10">
    <property type="entry name" value="Winged helix-like DNA-binding domain superfamily/Winged helix DNA-binding domain"/>
    <property type="match status" value="1"/>
</dbReference>
<evidence type="ECO:0000259" key="4">
    <source>
        <dbReference type="PROSITE" id="PS50956"/>
    </source>
</evidence>
<dbReference type="SUPFAM" id="SSF54909">
    <property type="entry name" value="Dimeric alpha+beta barrel"/>
    <property type="match status" value="1"/>
</dbReference>
<dbReference type="Gene3D" id="3.30.70.920">
    <property type="match status" value="1"/>
</dbReference>
<dbReference type="SMART" id="SM00344">
    <property type="entry name" value="HTH_ASNC"/>
    <property type="match status" value="1"/>
</dbReference>
<dbReference type="GO" id="GO:0043565">
    <property type="term" value="F:sequence-specific DNA binding"/>
    <property type="evidence" value="ECO:0007669"/>
    <property type="project" value="InterPro"/>
</dbReference>
<dbReference type="InterPro" id="IPR019888">
    <property type="entry name" value="Tscrpt_reg_AsnC-like"/>
</dbReference>
<evidence type="ECO:0000256" key="1">
    <source>
        <dbReference type="ARBA" id="ARBA00023015"/>
    </source>
</evidence>
<dbReference type="InterPro" id="IPR011008">
    <property type="entry name" value="Dimeric_a/b-barrel"/>
</dbReference>
<protein>
    <submittedName>
        <fullName evidence="5">AsnC family transcriptional regulator</fullName>
    </submittedName>
</protein>
<keyword evidence="2" id="KW-0238">DNA-binding</keyword>
<dbReference type="Pfam" id="PF13404">
    <property type="entry name" value="HTH_AsnC-type"/>
    <property type="match status" value="1"/>
</dbReference>
<dbReference type="AlphaFoldDB" id="A0A0J7XL61"/>
<keyword evidence="6" id="KW-1185">Reference proteome</keyword>
<dbReference type="SUPFAM" id="SSF46785">
    <property type="entry name" value="Winged helix' DNA-binding domain"/>
    <property type="match status" value="1"/>
</dbReference>
<evidence type="ECO:0000256" key="2">
    <source>
        <dbReference type="ARBA" id="ARBA00023125"/>
    </source>
</evidence>
<comment type="caution">
    <text evidence="5">The sequence shown here is derived from an EMBL/GenBank/DDBJ whole genome shotgun (WGS) entry which is preliminary data.</text>
</comment>
<keyword evidence="1" id="KW-0805">Transcription regulation</keyword>
<proteinExistence type="predicted"/>
<dbReference type="PRINTS" id="PR00033">
    <property type="entry name" value="HTHASNC"/>
</dbReference>
<evidence type="ECO:0000313" key="5">
    <source>
        <dbReference type="EMBL" id="KMS52731.1"/>
    </source>
</evidence>
<evidence type="ECO:0000313" key="6">
    <source>
        <dbReference type="Proteomes" id="UP000052268"/>
    </source>
</evidence>
<evidence type="ECO:0000256" key="3">
    <source>
        <dbReference type="ARBA" id="ARBA00023163"/>
    </source>
</evidence>
<sequence length="170" mass="19279">MTEFVIMVRKAMKSANLDSFDRKLLECVRRNNLEPARSLAEKVGLSESSVLRRLRRMRLEGIIIGDIALVDPALTGGAITMHVLVQLYNDGHIRTDAFARNMARREEVVAAWNVAGDEDFVLIVQVPSMEAYDAFTREELSEQSHVRDFKTLISIRPVVDTLISRRPLRA</sequence>
<dbReference type="GO" id="GO:0005829">
    <property type="term" value="C:cytosol"/>
    <property type="evidence" value="ECO:0007669"/>
    <property type="project" value="TreeGrafter"/>
</dbReference>